<dbReference type="Proteomes" id="UP001283361">
    <property type="component" value="Unassembled WGS sequence"/>
</dbReference>
<feature type="compositionally biased region" description="Basic residues" evidence="5">
    <location>
        <begin position="59"/>
        <end position="73"/>
    </location>
</feature>
<evidence type="ECO:0000256" key="4">
    <source>
        <dbReference type="ARBA" id="ARBA00023049"/>
    </source>
</evidence>
<dbReference type="Pfam" id="PF08014">
    <property type="entry name" value="MATCAP"/>
    <property type="match status" value="1"/>
</dbReference>
<comment type="cofactor">
    <cofactor evidence="1">
        <name>Zn(2+)</name>
        <dbReference type="ChEBI" id="CHEBI:29105"/>
    </cofactor>
</comment>
<dbReference type="InterPro" id="IPR012548">
    <property type="entry name" value="MATCAP"/>
</dbReference>
<protein>
    <recommendedName>
        <fullName evidence="8">KIAA0895</fullName>
    </recommendedName>
</protein>
<evidence type="ECO:0000256" key="2">
    <source>
        <dbReference type="ARBA" id="ARBA00022670"/>
    </source>
</evidence>
<accession>A0AAE1D801</accession>
<evidence type="ECO:0008006" key="8">
    <source>
        <dbReference type="Google" id="ProtNLM"/>
    </source>
</evidence>
<comment type="caution">
    <text evidence="6">The sequence shown here is derived from an EMBL/GenBank/DDBJ whole genome shotgun (WGS) entry which is preliminary data.</text>
</comment>
<dbReference type="GO" id="GO:0006508">
    <property type="term" value="P:proteolysis"/>
    <property type="evidence" value="ECO:0007669"/>
    <property type="project" value="UniProtKB-KW"/>
</dbReference>
<keyword evidence="4" id="KW-0482">Metalloprotease</keyword>
<dbReference type="GO" id="GO:0008237">
    <property type="term" value="F:metallopeptidase activity"/>
    <property type="evidence" value="ECO:0007669"/>
    <property type="project" value="UniProtKB-KW"/>
</dbReference>
<evidence type="ECO:0000313" key="6">
    <source>
        <dbReference type="EMBL" id="KAK3759748.1"/>
    </source>
</evidence>
<dbReference type="AlphaFoldDB" id="A0AAE1D801"/>
<dbReference type="PANTHER" id="PTHR31817:SF0">
    <property type="entry name" value="CHROMOSOME UNDETERMINED SCAFFOLD_67, WHOLE GENOME SHOTGUN SEQUENCE"/>
    <property type="match status" value="1"/>
</dbReference>
<evidence type="ECO:0000256" key="5">
    <source>
        <dbReference type="SAM" id="MobiDB-lite"/>
    </source>
</evidence>
<sequence>MFYRRYRHSVSLMGRPDSISYAFPPSVSSSAQSVTLLKMQDCQSRRNHVSHGAPLTDRPRKKRKKRSVVKQHKSFNENNLSSSHVLPCQRSISSLSDSFLPMKQVGIKTKKLPRLMSPSRLDELAAPSNRQNMLSMSLVVKNNEKKKKLPLLVAIKPENERSEKERFMRASFNYNPYFVYKGVADDDIMDKFRDPSDKYLSQAVLIMERAINDFGNYENFEEITGGKILNRSQIYALVKRYISREELEDEVVINLSEDLLSRGSMTRAKGKAVLNVRSVNLREHWAEGLLRHELGTHYLRSCNNRHHPWNSNRVRRDLGMGPMNPTEEGLASLHSVLFREKPFLWRAALLYYTTYMASKLSFKELFSDLEKFVFSPNVRWDYCLRAKRGQVDTTRPGSFCKDQVYLEGLLQLLKRRRVLDFHLLVRLGKVSFEDVDRECVTEIAHLSNTRIPWFMEDLTVYHRQLDHIAYTNGLTNDVLSTVD</sequence>
<gene>
    <name evidence="6" type="ORF">RRG08_041709</name>
</gene>
<feature type="region of interest" description="Disordered" evidence="5">
    <location>
        <begin position="43"/>
        <end position="81"/>
    </location>
</feature>
<evidence type="ECO:0000256" key="1">
    <source>
        <dbReference type="ARBA" id="ARBA00001947"/>
    </source>
</evidence>
<proteinExistence type="predicted"/>
<evidence type="ECO:0000256" key="3">
    <source>
        <dbReference type="ARBA" id="ARBA00022801"/>
    </source>
</evidence>
<evidence type="ECO:0000313" key="7">
    <source>
        <dbReference type="Proteomes" id="UP001283361"/>
    </source>
</evidence>
<dbReference type="SMART" id="SM01154">
    <property type="entry name" value="DUF1704"/>
    <property type="match status" value="1"/>
</dbReference>
<dbReference type="PANTHER" id="PTHR31817">
    <property type="match status" value="1"/>
</dbReference>
<organism evidence="6 7">
    <name type="scientific">Elysia crispata</name>
    <name type="common">lettuce slug</name>
    <dbReference type="NCBI Taxonomy" id="231223"/>
    <lineage>
        <taxon>Eukaryota</taxon>
        <taxon>Metazoa</taxon>
        <taxon>Spiralia</taxon>
        <taxon>Lophotrochozoa</taxon>
        <taxon>Mollusca</taxon>
        <taxon>Gastropoda</taxon>
        <taxon>Heterobranchia</taxon>
        <taxon>Euthyneura</taxon>
        <taxon>Panpulmonata</taxon>
        <taxon>Sacoglossa</taxon>
        <taxon>Placobranchoidea</taxon>
        <taxon>Plakobranchidae</taxon>
        <taxon>Elysia</taxon>
    </lineage>
</organism>
<keyword evidence="3" id="KW-0378">Hydrolase</keyword>
<dbReference type="EMBL" id="JAWDGP010005075">
    <property type="protein sequence ID" value="KAK3759748.1"/>
    <property type="molecule type" value="Genomic_DNA"/>
</dbReference>
<name>A0AAE1D801_9GAST</name>
<keyword evidence="7" id="KW-1185">Reference proteome</keyword>
<reference evidence="6" key="1">
    <citation type="journal article" date="2023" name="G3 (Bethesda)">
        <title>A reference genome for the long-term kleptoplast-retaining sea slug Elysia crispata morphotype clarki.</title>
        <authorList>
            <person name="Eastman K.E."/>
            <person name="Pendleton A.L."/>
            <person name="Shaikh M.A."/>
            <person name="Suttiyut T."/>
            <person name="Ogas R."/>
            <person name="Tomko P."/>
            <person name="Gavelis G."/>
            <person name="Widhalm J.R."/>
            <person name="Wisecaver J.H."/>
        </authorList>
    </citation>
    <scope>NUCLEOTIDE SEQUENCE</scope>
    <source>
        <strain evidence="6">ECLA1</strain>
    </source>
</reference>
<keyword evidence="2" id="KW-0645">Protease</keyword>